<dbReference type="PRINTS" id="PR00111">
    <property type="entry name" value="ABHYDROLASE"/>
</dbReference>
<dbReference type="SUPFAM" id="SSF53474">
    <property type="entry name" value="alpha/beta-Hydrolases"/>
    <property type="match status" value="1"/>
</dbReference>
<protein>
    <submittedName>
        <fullName evidence="3">Alpha/beta hydrolase</fullName>
    </submittedName>
</protein>
<keyword evidence="4" id="KW-1185">Reference proteome</keyword>
<dbReference type="PANTHER" id="PTHR43798:SF33">
    <property type="entry name" value="HYDROLASE, PUTATIVE (AFU_ORTHOLOGUE AFUA_2G14860)-RELATED"/>
    <property type="match status" value="1"/>
</dbReference>
<evidence type="ECO:0000256" key="1">
    <source>
        <dbReference type="SAM" id="MobiDB-lite"/>
    </source>
</evidence>
<dbReference type="InterPro" id="IPR000639">
    <property type="entry name" value="Epox_hydrolase-like"/>
</dbReference>
<gene>
    <name evidence="3" type="ORF">GCM10010420_36060</name>
</gene>
<dbReference type="Proteomes" id="UP001500058">
    <property type="component" value="Unassembled WGS sequence"/>
</dbReference>
<keyword evidence="3" id="KW-0378">Hydrolase</keyword>
<dbReference type="InterPro" id="IPR050266">
    <property type="entry name" value="AB_hydrolase_sf"/>
</dbReference>
<evidence type="ECO:0000313" key="4">
    <source>
        <dbReference type="Proteomes" id="UP001500058"/>
    </source>
</evidence>
<dbReference type="EMBL" id="BAAATJ010000017">
    <property type="protein sequence ID" value="GAA2405192.1"/>
    <property type="molecule type" value="Genomic_DNA"/>
</dbReference>
<proteinExistence type="predicted"/>
<organism evidence="3 4">
    <name type="scientific">Streptomyces glaucosporus</name>
    <dbReference type="NCBI Taxonomy" id="284044"/>
    <lineage>
        <taxon>Bacteria</taxon>
        <taxon>Bacillati</taxon>
        <taxon>Actinomycetota</taxon>
        <taxon>Actinomycetes</taxon>
        <taxon>Kitasatosporales</taxon>
        <taxon>Streptomycetaceae</taxon>
        <taxon>Streptomyces</taxon>
    </lineage>
</organism>
<dbReference type="Gene3D" id="3.40.50.1820">
    <property type="entry name" value="alpha/beta hydrolase"/>
    <property type="match status" value="1"/>
</dbReference>
<dbReference type="InterPro" id="IPR029058">
    <property type="entry name" value="AB_hydrolase_fold"/>
</dbReference>
<evidence type="ECO:0000313" key="3">
    <source>
        <dbReference type="EMBL" id="GAA2405192.1"/>
    </source>
</evidence>
<dbReference type="Pfam" id="PF00561">
    <property type="entry name" value="Abhydrolase_1"/>
    <property type="match status" value="1"/>
</dbReference>
<reference evidence="3 4" key="1">
    <citation type="journal article" date="2019" name="Int. J. Syst. Evol. Microbiol.">
        <title>The Global Catalogue of Microorganisms (GCM) 10K type strain sequencing project: providing services to taxonomists for standard genome sequencing and annotation.</title>
        <authorList>
            <consortium name="The Broad Institute Genomics Platform"/>
            <consortium name="The Broad Institute Genome Sequencing Center for Infectious Disease"/>
            <person name="Wu L."/>
            <person name="Ma J."/>
        </authorList>
    </citation>
    <scope>NUCLEOTIDE SEQUENCE [LARGE SCALE GENOMIC DNA]</scope>
    <source>
        <strain evidence="3 4">JCM 6921</strain>
    </source>
</reference>
<dbReference type="InterPro" id="IPR000073">
    <property type="entry name" value="AB_hydrolase_1"/>
</dbReference>
<accession>A0ABN3IIC7</accession>
<comment type="caution">
    <text evidence="3">The sequence shown here is derived from an EMBL/GenBank/DDBJ whole genome shotgun (WGS) entry which is preliminary data.</text>
</comment>
<dbReference type="RefSeq" id="WP_344632084.1">
    <property type="nucleotide sequence ID" value="NZ_BAAATJ010000017.1"/>
</dbReference>
<name>A0ABN3IIC7_9ACTN</name>
<dbReference type="GO" id="GO:0016787">
    <property type="term" value="F:hydrolase activity"/>
    <property type="evidence" value="ECO:0007669"/>
    <property type="project" value="UniProtKB-KW"/>
</dbReference>
<dbReference type="PANTHER" id="PTHR43798">
    <property type="entry name" value="MONOACYLGLYCEROL LIPASE"/>
    <property type="match status" value="1"/>
</dbReference>
<dbReference type="PRINTS" id="PR00412">
    <property type="entry name" value="EPOXHYDRLASE"/>
</dbReference>
<feature type="domain" description="AB hydrolase-1" evidence="2">
    <location>
        <begin position="26"/>
        <end position="268"/>
    </location>
</feature>
<feature type="region of interest" description="Disordered" evidence="1">
    <location>
        <begin position="285"/>
        <end position="307"/>
    </location>
</feature>
<sequence>MFDGFALERIDTGEATLRVRHGGSGPPVLLLHGHPRTHATWHRVAPLLADAHTVVCPDLRGYGQSSKPPTTADHAPYSKRAMARDCLALMRRLGHERFAVFGHDRGSYVALRLALDAPGAVTRLAVGDCIPIGEHLARCDERFARAWYHWFFFAVPDKPERAILADPAAWYGGSREAMGAEAWEDYQRAVHDPATVRAMLEDYRAGLTVDRHHDDADRAAGRRVTCPVLVLWSRKDDLGDLYPDIPGIWRAWADDVTCGTIDSGHHMAEEAPEQVAAALRAFLAPERSRAPGAPVTSRPRSTPPRPW</sequence>
<evidence type="ECO:0000259" key="2">
    <source>
        <dbReference type="Pfam" id="PF00561"/>
    </source>
</evidence>